<dbReference type="GO" id="GO:0003887">
    <property type="term" value="F:DNA-directed DNA polymerase activity"/>
    <property type="evidence" value="ECO:0007669"/>
    <property type="project" value="UniProtKB-UniRule"/>
</dbReference>
<proteinExistence type="inferred from homology"/>
<keyword evidence="10 16" id="KW-0269">Exonuclease</keyword>
<dbReference type="NCBIfam" id="TIGR00593">
    <property type="entry name" value="pola"/>
    <property type="match status" value="1"/>
</dbReference>
<dbReference type="PANTHER" id="PTHR10133">
    <property type="entry name" value="DNA POLYMERASE I"/>
    <property type="match status" value="1"/>
</dbReference>
<evidence type="ECO:0000256" key="15">
    <source>
        <dbReference type="NCBIfam" id="TIGR00593"/>
    </source>
</evidence>
<feature type="domain" description="DNA-directed DNA polymerase family A palm" evidence="18">
    <location>
        <begin position="627"/>
        <end position="832"/>
    </location>
</feature>
<keyword evidence="7" id="KW-0540">Nuclease</keyword>
<evidence type="ECO:0000259" key="18">
    <source>
        <dbReference type="SMART" id="SM00482"/>
    </source>
</evidence>
<evidence type="ECO:0000313" key="19">
    <source>
        <dbReference type="EMBL" id="AET69079.1"/>
    </source>
</evidence>
<sequence>MPRMVILDGNSLANRAFYALPPLTTADGRPTNVLHGFLTMLFKLEQEQQPDYWVVAFDKTKATVRIEQYAGYKAQRKETPEGLRPQFDYLKEILTEMDVPILELAGYEADDLIAAITKQAEAQGMEIQIYTGDKDALQLISPKTNVYLTKKGISEVERYDETALWERYQLRPLQIIDLKGLMGDTSDNIPGVPGIGEKTALKLLWEFGSVEDVLANVEKVSGKKVQGNLKEYADQAILSKKLATMLTEVPLEFSSQDFVFRRAQGVKVLPVLQKYDLKNVTRLWLERHKDDDERVTEPSESALGKWPQRQLSEEEWLAQIKEWETQKNPITLTCRYEGTGLQGGRWLEWGVAVQGETFSLTRAEVSEKVCQAWLDLMGNEQVPKTFADSKTVALLLANDGAELKGLSLDLSLASYLIQSSRTKFAPLDLVKEYFPNQEAFESAADEAGGLAQVAPRFEEDIHSLGLPSLLHDLEEPLSLVLAQMERQGIAVDSEQLIAFGEGISHTLKELEQDIYGLAEETFNINSPKQLGTVLFEKLGLPAAKKTKTGYSTDAETLEDLRSVHPIVAKILDYRQLNKLISTYVNGLLAQAKEGRIHTTFQQTVTATGRLSSTEPNLQNIPIRLEQGRQLRKVFHPTEPGWVLLSADYSQIELRILAHYSQDPLLCESFALGQDVHTRTAAEVFGISLDEVTPDMRRSAKAVNFGLVYGLTEFGLSRDLGIPRKEAKFYVEQYFKRYSGVKRYLEGVVTQAKQDGQVRTLLNRLRRIPELMHSNRVQRQFGERIAMNTPVQGTAADIMKLAMLKVAEGIKPYKADMLLQVHDELLLQVAPEDLESVACVLKENMEKAYSLSVPMTVECKVGPNWYDMKPFHLKQ</sequence>
<evidence type="ECO:0000256" key="12">
    <source>
        <dbReference type="ARBA" id="ARBA00023125"/>
    </source>
</evidence>
<evidence type="ECO:0000256" key="1">
    <source>
        <dbReference type="ARBA" id="ARBA00007705"/>
    </source>
</evidence>
<dbReference type="Pfam" id="PF22619">
    <property type="entry name" value="DNA_polI_exo1"/>
    <property type="match status" value="1"/>
</dbReference>
<keyword evidence="9 16" id="KW-0378">Hydrolase</keyword>
<evidence type="ECO:0000256" key="14">
    <source>
        <dbReference type="ARBA" id="ARBA00049244"/>
    </source>
</evidence>
<dbReference type="FunFam" id="3.40.50.1010:FF:000001">
    <property type="entry name" value="DNA polymerase I"/>
    <property type="match status" value="1"/>
</dbReference>
<dbReference type="RefSeq" id="WP_014185887.1">
    <property type="nucleotide sequence ID" value="NC_016584.1"/>
</dbReference>
<dbReference type="EC" id="2.7.7.7" evidence="2 15"/>
<comment type="similarity">
    <text evidence="1 16">Belongs to the DNA polymerase type-A family.</text>
</comment>
<evidence type="ECO:0000256" key="4">
    <source>
        <dbReference type="ARBA" id="ARBA00022679"/>
    </source>
</evidence>
<feature type="domain" description="5'-3' exonuclease" evidence="17">
    <location>
        <begin position="1"/>
        <end position="261"/>
    </location>
</feature>
<dbReference type="Pfam" id="PF01367">
    <property type="entry name" value="5_3_exonuc"/>
    <property type="match status" value="1"/>
</dbReference>
<dbReference type="SMART" id="SM00475">
    <property type="entry name" value="53EXOc"/>
    <property type="match status" value="1"/>
</dbReference>
<dbReference type="SMART" id="SM00482">
    <property type="entry name" value="POLAc"/>
    <property type="match status" value="1"/>
</dbReference>
<evidence type="ECO:0000256" key="8">
    <source>
        <dbReference type="ARBA" id="ARBA00022763"/>
    </source>
</evidence>
<comment type="catalytic activity">
    <reaction evidence="14 16">
        <text>DNA(n) + a 2'-deoxyribonucleoside 5'-triphosphate = DNA(n+1) + diphosphate</text>
        <dbReference type="Rhea" id="RHEA:22508"/>
        <dbReference type="Rhea" id="RHEA-COMP:17339"/>
        <dbReference type="Rhea" id="RHEA-COMP:17340"/>
        <dbReference type="ChEBI" id="CHEBI:33019"/>
        <dbReference type="ChEBI" id="CHEBI:61560"/>
        <dbReference type="ChEBI" id="CHEBI:173112"/>
        <dbReference type="EC" id="2.7.7.7"/>
    </reaction>
</comment>
<dbReference type="FunFam" id="1.10.150.20:FF:000002">
    <property type="entry name" value="DNA polymerase I"/>
    <property type="match status" value="1"/>
</dbReference>
<evidence type="ECO:0000313" key="20">
    <source>
        <dbReference type="Proteomes" id="UP000006346"/>
    </source>
</evidence>
<keyword evidence="5 16" id="KW-0548">Nucleotidyltransferase</keyword>
<dbReference type="Gene3D" id="1.10.150.20">
    <property type="entry name" value="5' to 3' exonuclease, C-terminal subdomain"/>
    <property type="match status" value="2"/>
</dbReference>
<dbReference type="SUPFAM" id="SSF47807">
    <property type="entry name" value="5' to 3' exonuclease, C-terminal subdomain"/>
    <property type="match status" value="1"/>
</dbReference>
<evidence type="ECO:0000256" key="7">
    <source>
        <dbReference type="ARBA" id="ARBA00022722"/>
    </source>
</evidence>
<keyword evidence="11 16" id="KW-0239">DNA-directed DNA polymerase</keyword>
<dbReference type="InterPro" id="IPR012337">
    <property type="entry name" value="RNaseH-like_sf"/>
</dbReference>
<evidence type="ECO:0000256" key="11">
    <source>
        <dbReference type="ARBA" id="ARBA00022932"/>
    </source>
</evidence>
<evidence type="ECO:0000256" key="2">
    <source>
        <dbReference type="ARBA" id="ARBA00012417"/>
    </source>
</evidence>
<keyword evidence="8 16" id="KW-0227">DNA damage</keyword>
<dbReference type="CDD" id="cd09859">
    <property type="entry name" value="PIN_53EXO"/>
    <property type="match status" value="1"/>
</dbReference>
<keyword evidence="12 16" id="KW-0238">DNA-binding</keyword>
<keyword evidence="6 16" id="KW-0235">DNA replication</keyword>
<dbReference type="SMART" id="SM00279">
    <property type="entry name" value="HhH2"/>
    <property type="match status" value="1"/>
</dbReference>
<keyword evidence="20" id="KW-1185">Reference proteome</keyword>
<dbReference type="InterPro" id="IPR054690">
    <property type="entry name" value="DNA_polI_exonuclease"/>
</dbReference>
<dbReference type="FunFam" id="1.20.1060.10:FF:000001">
    <property type="entry name" value="DNA polymerase I"/>
    <property type="match status" value="1"/>
</dbReference>
<dbReference type="InterPro" id="IPR020045">
    <property type="entry name" value="DNA_polI_H3TH"/>
</dbReference>
<evidence type="ECO:0000256" key="3">
    <source>
        <dbReference type="ARBA" id="ARBA00020311"/>
    </source>
</evidence>
<organism evidence="19 20">
    <name type="scientific">Desulfosporosinus orientis (strain ATCC 19365 / DSM 765 / NCIMB 8382 / VKM B-1628 / Singapore I)</name>
    <name type="common">Desulfotomaculum orientis</name>
    <dbReference type="NCBI Taxonomy" id="768706"/>
    <lineage>
        <taxon>Bacteria</taxon>
        <taxon>Bacillati</taxon>
        <taxon>Bacillota</taxon>
        <taxon>Clostridia</taxon>
        <taxon>Eubacteriales</taxon>
        <taxon>Desulfitobacteriaceae</taxon>
        <taxon>Desulfosporosinus</taxon>
    </lineage>
</organism>
<dbReference type="Gene3D" id="3.40.50.1010">
    <property type="entry name" value="5'-nuclease"/>
    <property type="match status" value="1"/>
</dbReference>
<dbReference type="PANTHER" id="PTHR10133:SF27">
    <property type="entry name" value="DNA POLYMERASE NU"/>
    <property type="match status" value="1"/>
</dbReference>
<dbReference type="EMBL" id="CP003108">
    <property type="protein sequence ID" value="AET69079.1"/>
    <property type="molecule type" value="Genomic_DNA"/>
</dbReference>
<dbReference type="Gene3D" id="1.20.1060.10">
    <property type="entry name" value="Taq DNA Polymerase, Chain T, domain 4"/>
    <property type="match status" value="1"/>
</dbReference>
<dbReference type="CDD" id="cd08637">
    <property type="entry name" value="DNA_pol_A_pol_I_C"/>
    <property type="match status" value="1"/>
</dbReference>
<dbReference type="InterPro" id="IPR036279">
    <property type="entry name" value="5-3_exonuclease_C_sf"/>
</dbReference>
<dbReference type="GO" id="GO:0006302">
    <property type="term" value="P:double-strand break repair"/>
    <property type="evidence" value="ECO:0007669"/>
    <property type="project" value="TreeGrafter"/>
</dbReference>
<dbReference type="InterPro" id="IPR001098">
    <property type="entry name" value="DNA-dir_DNA_pol_A_palm_dom"/>
</dbReference>
<keyword evidence="13 16" id="KW-0234">DNA repair</keyword>
<accession>G7WIK5</accession>
<evidence type="ECO:0000256" key="10">
    <source>
        <dbReference type="ARBA" id="ARBA00022839"/>
    </source>
</evidence>
<comment type="function">
    <text evidence="16">In addition to polymerase activity, this DNA polymerase exhibits 5'-3' exonuclease activity.</text>
</comment>
<dbReference type="eggNOG" id="COG0258">
    <property type="taxonomic scope" value="Bacteria"/>
</dbReference>
<name>G7WIK5_DESOD</name>
<dbReference type="Gene3D" id="3.30.420.10">
    <property type="entry name" value="Ribonuclease H-like superfamily/Ribonuclease H"/>
    <property type="match status" value="1"/>
</dbReference>
<evidence type="ECO:0000256" key="9">
    <source>
        <dbReference type="ARBA" id="ARBA00022801"/>
    </source>
</evidence>
<dbReference type="InterPro" id="IPR018320">
    <property type="entry name" value="DNA_polymerase_1"/>
</dbReference>
<evidence type="ECO:0000256" key="6">
    <source>
        <dbReference type="ARBA" id="ARBA00022705"/>
    </source>
</evidence>
<evidence type="ECO:0000256" key="5">
    <source>
        <dbReference type="ARBA" id="ARBA00022695"/>
    </source>
</evidence>
<dbReference type="InterPro" id="IPR043502">
    <property type="entry name" value="DNA/RNA_pol_sf"/>
</dbReference>
<dbReference type="KEGG" id="dor:Desor_3599"/>
<reference evidence="20" key="1">
    <citation type="submission" date="2011-11" db="EMBL/GenBank/DDBJ databases">
        <title>Complete sequence of Desulfosporosinus orientis DSM 765.</title>
        <authorList>
            <person name="Lucas S."/>
            <person name="Han J."/>
            <person name="Lapidus A."/>
            <person name="Cheng J.-F."/>
            <person name="Goodwin L."/>
            <person name="Pitluck S."/>
            <person name="Peters L."/>
            <person name="Ovchinnikova G."/>
            <person name="Teshima H."/>
            <person name="Detter J.C."/>
            <person name="Han C."/>
            <person name="Tapia R."/>
            <person name="Land M."/>
            <person name="Hauser L."/>
            <person name="Kyrpides N."/>
            <person name="Ivanova N."/>
            <person name="Pagani I."/>
            <person name="Pester M."/>
            <person name="Spring S."/>
            <person name="Ollivier B."/>
            <person name="Rattei T."/>
            <person name="Klenk H.-P."/>
            <person name="Wagner M."/>
            <person name="Loy A."/>
            <person name="Woyke T."/>
        </authorList>
    </citation>
    <scope>NUCLEOTIDE SEQUENCE [LARGE SCALE GENOMIC DNA]</scope>
    <source>
        <strain evidence="20">ATCC 19365 / DSM 765 / NCIMB 8382 / VKM B-1628</strain>
    </source>
</reference>
<dbReference type="InterPro" id="IPR002298">
    <property type="entry name" value="DNA_polymerase_A"/>
</dbReference>
<dbReference type="NCBIfam" id="NF004397">
    <property type="entry name" value="PRK05755.1"/>
    <property type="match status" value="1"/>
</dbReference>
<dbReference type="GO" id="GO:0003677">
    <property type="term" value="F:DNA binding"/>
    <property type="evidence" value="ECO:0007669"/>
    <property type="project" value="UniProtKB-UniRule"/>
</dbReference>
<dbReference type="HOGENOM" id="CLU_004675_0_0_9"/>
<dbReference type="OrthoDB" id="9806424at2"/>
<evidence type="ECO:0000259" key="17">
    <source>
        <dbReference type="SMART" id="SM00475"/>
    </source>
</evidence>
<dbReference type="PATRIC" id="fig|768706.3.peg.3631"/>
<dbReference type="InterPro" id="IPR029060">
    <property type="entry name" value="PIN-like_dom_sf"/>
</dbReference>
<protein>
    <recommendedName>
        <fullName evidence="3 15">DNA polymerase I</fullName>
        <ecNumber evidence="2 15">2.7.7.7</ecNumber>
    </recommendedName>
</protein>
<keyword evidence="4 16" id="KW-0808">Transferase</keyword>
<dbReference type="InterPro" id="IPR020046">
    <property type="entry name" value="5-3_exonucl_a-hlix_arch_N"/>
</dbReference>
<evidence type="ECO:0000256" key="13">
    <source>
        <dbReference type="ARBA" id="ARBA00023204"/>
    </source>
</evidence>
<dbReference type="GO" id="GO:0008409">
    <property type="term" value="F:5'-3' exonuclease activity"/>
    <property type="evidence" value="ECO:0007669"/>
    <property type="project" value="UniProtKB-UniRule"/>
</dbReference>
<dbReference type="InterPro" id="IPR036397">
    <property type="entry name" value="RNaseH_sf"/>
</dbReference>
<dbReference type="Gene3D" id="3.30.70.370">
    <property type="match status" value="1"/>
</dbReference>
<dbReference type="STRING" id="768706.Desor_3599"/>
<dbReference type="FunFam" id="1.10.150.20:FF:000003">
    <property type="entry name" value="DNA polymerase I"/>
    <property type="match status" value="1"/>
</dbReference>
<dbReference type="SUPFAM" id="SSF56672">
    <property type="entry name" value="DNA/RNA polymerases"/>
    <property type="match status" value="1"/>
</dbReference>
<comment type="subunit">
    <text evidence="16">Single-chain monomer with multiple functions.</text>
</comment>
<evidence type="ECO:0000256" key="16">
    <source>
        <dbReference type="RuleBase" id="RU004460"/>
    </source>
</evidence>
<dbReference type="InterPro" id="IPR002421">
    <property type="entry name" value="5-3_exonuclease"/>
</dbReference>
<dbReference type="GO" id="GO:0006261">
    <property type="term" value="P:DNA-templated DNA replication"/>
    <property type="evidence" value="ECO:0007669"/>
    <property type="project" value="UniProtKB-UniRule"/>
</dbReference>
<dbReference type="CDD" id="cd06140">
    <property type="entry name" value="DNA_polA_I_Bacillus_like_exo"/>
    <property type="match status" value="1"/>
</dbReference>
<dbReference type="eggNOG" id="COG0749">
    <property type="taxonomic scope" value="Bacteria"/>
</dbReference>
<dbReference type="SUPFAM" id="SSF53098">
    <property type="entry name" value="Ribonuclease H-like"/>
    <property type="match status" value="1"/>
</dbReference>
<gene>
    <name evidence="16" type="primary">polA</name>
    <name evidence="19" type="ordered locus">Desor_3599</name>
</gene>
<dbReference type="AlphaFoldDB" id="G7WIK5"/>
<dbReference type="Pfam" id="PF02739">
    <property type="entry name" value="5_3_exonuc_N"/>
    <property type="match status" value="1"/>
</dbReference>
<dbReference type="PRINTS" id="PR00868">
    <property type="entry name" value="DNAPOLI"/>
</dbReference>
<dbReference type="CDD" id="cd09898">
    <property type="entry name" value="H3TH_53EXO"/>
    <property type="match status" value="1"/>
</dbReference>
<dbReference type="Pfam" id="PF00476">
    <property type="entry name" value="DNA_pol_A"/>
    <property type="match status" value="1"/>
</dbReference>
<dbReference type="Proteomes" id="UP000006346">
    <property type="component" value="Chromosome"/>
</dbReference>
<dbReference type="SUPFAM" id="SSF88723">
    <property type="entry name" value="PIN domain-like"/>
    <property type="match status" value="1"/>
</dbReference>
<dbReference type="InterPro" id="IPR008918">
    <property type="entry name" value="HhH2"/>
</dbReference>
<reference evidence="19 20" key="2">
    <citation type="journal article" date="2012" name="J. Bacteriol.">
        <title>Complete genome sequences of Desulfosporosinus orientis DSM765T, Desulfosporosinus youngiae DSM17734T, Desulfosporosinus meridiei DSM13257T, and Desulfosporosinus acidiphilus DSM22704T.</title>
        <authorList>
            <person name="Pester M."/>
            <person name="Brambilla E."/>
            <person name="Alazard D."/>
            <person name="Rattei T."/>
            <person name="Weinmaier T."/>
            <person name="Han J."/>
            <person name="Lucas S."/>
            <person name="Lapidus A."/>
            <person name="Cheng J.F."/>
            <person name="Goodwin L."/>
            <person name="Pitluck S."/>
            <person name="Peters L."/>
            <person name="Ovchinnikova G."/>
            <person name="Teshima H."/>
            <person name="Detter J.C."/>
            <person name="Han C.S."/>
            <person name="Tapia R."/>
            <person name="Land M.L."/>
            <person name="Hauser L."/>
            <person name="Kyrpides N.C."/>
            <person name="Ivanova N.N."/>
            <person name="Pagani I."/>
            <person name="Huntmann M."/>
            <person name="Wei C.L."/>
            <person name="Davenport K.W."/>
            <person name="Daligault H."/>
            <person name="Chain P.S."/>
            <person name="Chen A."/>
            <person name="Mavromatis K."/>
            <person name="Markowitz V."/>
            <person name="Szeto E."/>
            <person name="Mikhailova N."/>
            <person name="Pati A."/>
            <person name="Wagner M."/>
            <person name="Woyke T."/>
            <person name="Ollivier B."/>
            <person name="Klenk H.P."/>
            <person name="Spring S."/>
            <person name="Loy A."/>
        </authorList>
    </citation>
    <scope>NUCLEOTIDE SEQUENCE [LARGE SCALE GENOMIC DNA]</scope>
    <source>
        <strain evidence="20">ATCC 19365 / DSM 765 / NCIMB 8382 / VKM B-1628</strain>
    </source>
</reference>